<proteinExistence type="predicted"/>
<protein>
    <recommendedName>
        <fullName evidence="3">DUF1996 domain-containing protein</fullName>
    </recommendedName>
</protein>
<dbReference type="PANTHER" id="PTHR43662:SF3">
    <property type="entry name" value="DOMAIN PROTEIN, PUTATIVE (AFU_ORTHOLOGUE AFUA_6G11970)-RELATED"/>
    <property type="match status" value="1"/>
</dbReference>
<dbReference type="AlphaFoldDB" id="A0A1M7UK29"/>
<feature type="chain" id="PRO_5012364896" description="DUF1996 domain-containing protein" evidence="2">
    <location>
        <begin position="27"/>
        <end position="347"/>
    </location>
</feature>
<accession>A0A1M7UK29</accession>
<feature type="signal peptide" evidence="2">
    <location>
        <begin position="1"/>
        <end position="26"/>
    </location>
</feature>
<organism evidence="4 5">
    <name type="scientific">Geodermatophilus obscurus</name>
    <dbReference type="NCBI Taxonomy" id="1861"/>
    <lineage>
        <taxon>Bacteria</taxon>
        <taxon>Bacillati</taxon>
        <taxon>Actinomycetota</taxon>
        <taxon>Actinomycetes</taxon>
        <taxon>Geodermatophilales</taxon>
        <taxon>Geodermatophilaceae</taxon>
        <taxon>Geodermatophilus</taxon>
    </lineage>
</organism>
<dbReference type="Pfam" id="PF09362">
    <property type="entry name" value="DUF1996"/>
    <property type="match status" value="1"/>
</dbReference>
<evidence type="ECO:0000313" key="5">
    <source>
        <dbReference type="Proteomes" id="UP000184428"/>
    </source>
</evidence>
<dbReference type="PANTHER" id="PTHR43662">
    <property type="match status" value="1"/>
</dbReference>
<dbReference type="EMBL" id="FRDM01000020">
    <property type="protein sequence ID" value="SHN83372.1"/>
    <property type="molecule type" value="Genomic_DNA"/>
</dbReference>
<keyword evidence="2" id="KW-0732">Signal</keyword>
<evidence type="ECO:0000256" key="2">
    <source>
        <dbReference type="SAM" id="SignalP"/>
    </source>
</evidence>
<feature type="region of interest" description="Disordered" evidence="1">
    <location>
        <begin position="286"/>
        <end position="347"/>
    </location>
</feature>
<dbReference type="OrthoDB" id="581239at2"/>
<evidence type="ECO:0000259" key="3">
    <source>
        <dbReference type="Pfam" id="PF09362"/>
    </source>
</evidence>
<sequence length="347" mass="35992">MWGRVTVSVAAVFVGAAAMTPAPDGAAVQAVPVDVHWIVECDQVGTAHIDPILDPGGSWPHLHTFGGNPAVHASSTAGQLFAEGSGCKDSADRSAYWQPTLVDEAGQPVVPESFRAYYRAGEVDPQLIEPAPFGLRLVAGDATATSRQPLDIDYLCLGTSDALVDSVHDTATDCGPGKFLRSDVEFPQCWDGVDLWLEGVAHMAYPRGGECPASHPVAIPQLSLESSYPEGSTREGMGFEGGLSPYGLHADAILAWDPGEMKTLVEGCLNAGRMCQDVTDQVRPFSGADARGTLPLPTVPDVPATGSASTGHEEHATTPSGSTPTAAAGPAARRAAAEEATVEVGTP</sequence>
<name>A0A1M7UK29_9ACTN</name>
<dbReference type="Proteomes" id="UP000184428">
    <property type="component" value="Unassembled WGS sequence"/>
</dbReference>
<gene>
    <name evidence="4" type="ORF">SAMN05660350_03426</name>
</gene>
<reference evidence="4 5" key="1">
    <citation type="submission" date="2016-12" db="EMBL/GenBank/DDBJ databases">
        <authorList>
            <person name="Song W.-J."/>
            <person name="Kurnit D.M."/>
        </authorList>
    </citation>
    <scope>NUCLEOTIDE SEQUENCE [LARGE SCALE GENOMIC DNA]</scope>
    <source>
        <strain evidence="4 5">DSM 43162</strain>
    </source>
</reference>
<dbReference type="InterPro" id="IPR018535">
    <property type="entry name" value="DUF1996"/>
</dbReference>
<evidence type="ECO:0000256" key="1">
    <source>
        <dbReference type="SAM" id="MobiDB-lite"/>
    </source>
</evidence>
<feature type="domain" description="DUF1996" evidence="3">
    <location>
        <begin position="50"/>
        <end position="256"/>
    </location>
</feature>
<feature type="compositionally biased region" description="Low complexity" evidence="1">
    <location>
        <begin position="317"/>
        <end position="347"/>
    </location>
</feature>
<evidence type="ECO:0000313" key="4">
    <source>
        <dbReference type="EMBL" id="SHN83372.1"/>
    </source>
</evidence>